<proteinExistence type="predicted"/>
<evidence type="ECO:0000313" key="3">
    <source>
        <dbReference type="Proteomes" id="UP000039865"/>
    </source>
</evidence>
<name>A0A077ZUK6_STYLE</name>
<dbReference type="OrthoDB" id="298603at2759"/>
<dbReference type="AlphaFoldDB" id="A0A077ZUK6"/>
<dbReference type="Proteomes" id="UP000039865">
    <property type="component" value="Unassembled WGS sequence"/>
</dbReference>
<dbReference type="GO" id="GO:0007131">
    <property type="term" value="P:reciprocal meiotic recombination"/>
    <property type="evidence" value="ECO:0007669"/>
    <property type="project" value="TreeGrafter"/>
</dbReference>
<keyword evidence="1" id="KW-0472">Membrane</keyword>
<keyword evidence="3" id="KW-1185">Reference proteome</keyword>
<reference evidence="2 3" key="1">
    <citation type="submission" date="2014-06" db="EMBL/GenBank/DDBJ databases">
        <authorList>
            <person name="Swart Estienne"/>
        </authorList>
    </citation>
    <scope>NUCLEOTIDE SEQUENCE [LARGE SCALE GENOMIC DNA]</scope>
    <source>
        <strain evidence="2 3">130c</strain>
    </source>
</reference>
<keyword evidence="1" id="KW-0812">Transmembrane</keyword>
<dbReference type="GO" id="GO:0005634">
    <property type="term" value="C:nucleus"/>
    <property type="evidence" value="ECO:0007669"/>
    <property type="project" value="TreeGrafter"/>
</dbReference>
<feature type="transmembrane region" description="Helical" evidence="1">
    <location>
        <begin position="45"/>
        <end position="63"/>
    </location>
</feature>
<gene>
    <name evidence="2" type="primary">Contig14964.g15947</name>
    <name evidence="2" type="ORF">STYLEM_2215</name>
</gene>
<keyword evidence="1" id="KW-1133">Transmembrane helix</keyword>
<sequence>MEIIKNRNGSNKTLEKLKDFMRSQDNFGHPITFNYKQSSTFKTKFGGFLTIAFKIGILIYLVFELIKVVDRKYTVTNSMIKRNLFVDTRTYTINQHDFDVGFSIYGLSQEQLTSIDNYVNITFEQGEFNWTPDGKSFSYKLKLLEIGKCGKHRFKGETFQTESLGITQNYLCPVNYSASFQGSFTTKDMQFSRLKISKCNQTNLSAKNQSARCADDNSMRKFLDSFQVNMVATNQFIDINEKSSSPIKTVLKNFYSTGYLNMTIQYQLKVGQNFLITSTSSLSNQISQLNETYYTIRDDVMQISSSQISTEQVLICLNMMIDDNVLSTNLELYTISDALSNTGGIIGIVTIIIQFLVSKTQENFYYQQLAQDIFQINKQDSISLTDTRNNKFFKKSSIKLRTVNENIIQPENVFGNYNRILGILKSKTTFKFSKIGYLLQKLNCCQGKKLADLNNKNYLLFNQAKNKLNTKFEIVQILKTQVLVSLIKKITLSKYQRKLIPFFKKQVLKINQDYDISNHIKDHKNIKKLYMEENCINQSWDQMTKNKRRKVKLYLAQILLNKNESLIDKRIYKNLDEKYKPTDNISQGSTTMKDSILKTLNKEILVKGKSKKQCKKLLFGQQFNEIIKEDGIDLENSEITPKQEQSIQIIETERIYKSQINDHDSQNDFSFDEYIENEL</sequence>
<organism evidence="2 3">
    <name type="scientific">Stylonychia lemnae</name>
    <name type="common">Ciliate</name>
    <dbReference type="NCBI Taxonomy" id="5949"/>
    <lineage>
        <taxon>Eukaryota</taxon>
        <taxon>Sar</taxon>
        <taxon>Alveolata</taxon>
        <taxon>Ciliophora</taxon>
        <taxon>Intramacronucleata</taxon>
        <taxon>Spirotrichea</taxon>
        <taxon>Stichotrichia</taxon>
        <taxon>Sporadotrichida</taxon>
        <taxon>Oxytrichidae</taxon>
        <taxon>Stylonychinae</taxon>
        <taxon>Stylonychia</taxon>
    </lineage>
</organism>
<dbReference type="InParanoid" id="A0A077ZUK6"/>
<protein>
    <submittedName>
        <fullName evidence="2">Uncharacterized protein</fullName>
    </submittedName>
</protein>
<dbReference type="PANTHER" id="PTHR31398">
    <property type="entry name" value="MEIOTIC NUCLEAR DIVISION PROTEIN 1 HOMOLOG"/>
    <property type="match status" value="1"/>
</dbReference>
<dbReference type="EMBL" id="CCKQ01002151">
    <property type="protein sequence ID" value="CDW73239.1"/>
    <property type="molecule type" value="Genomic_DNA"/>
</dbReference>
<evidence type="ECO:0000256" key="1">
    <source>
        <dbReference type="SAM" id="Phobius"/>
    </source>
</evidence>
<evidence type="ECO:0000313" key="2">
    <source>
        <dbReference type="EMBL" id="CDW73239.1"/>
    </source>
</evidence>
<dbReference type="PANTHER" id="PTHR31398:SF0">
    <property type="entry name" value="MEIOTIC NUCLEAR DIVISION PROTEIN 1 HOMOLOG"/>
    <property type="match status" value="1"/>
</dbReference>
<accession>A0A077ZUK6</accession>